<feature type="modified residue" description="4-aspartylphosphate" evidence="4">
    <location>
        <position position="54"/>
    </location>
</feature>
<proteinExistence type="predicted"/>
<reference evidence="8" key="1">
    <citation type="submission" date="2015-07" db="EMBL/GenBank/DDBJ databases">
        <title>Draft Genome Sequence of Oceanobacillus picturae Heshi-B3 that Was Isolated from Fermented Rice Bran with Aging Salted Mackerel, Which Was Named Heshiko as Traditional Fermented Seafood in Japan.</title>
        <authorList>
            <person name="Akuzawa S."/>
            <person name="Nakagawa J."/>
            <person name="Kanekatsu T."/>
            <person name="Kanesaki Y."/>
            <person name="Suzuki T."/>
        </authorList>
    </citation>
    <scope>NUCLEOTIDE SEQUENCE [LARGE SCALE GENOMIC DNA]</scope>
    <source>
        <strain evidence="8">Heshi-B3</strain>
    </source>
</reference>
<keyword evidence="2" id="KW-0238">DNA-binding</keyword>
<dbReference type="InterPro" id="IPR018062">
    <property type="entry name" value="HTH_AraC-typ_CS"/>
</dbReference>
<dbReference type="RefSeq" id="WP_058949402.1">
    <property type="nucleotide sequence ID" value="NZ_BBXV01000010.1"/>
</dbReference>
<dbReference type="PROSITE" id="PS00041">
    <property type="entry name" value="HTH_ARAC_FAMILY_1"/>
    <property type="match status" value="1"/>
</dbReference>
<dbReference type="Pfam" id="PF00072">
    <property type="entry name" value="Response_reg"/>
    <property type="match status" value="1"/>
</dbReference>
<sequence length="469" mass="53776">MRILLAEDELIERKAMVKFLQENFQDMEVVGEAANGRMAVEMAVEKQPDIMFVDIQMPGLNGLEAIEKIQAHNPAIRFILVSAYDSFAYAKEAMRFGIKDYILKPGRKEEIVKTLLRVAKEIKAEREHHAREDALLKEQLLMKMMQQPIAQDAVRLQKQCFPAMKSAAFFVIKATSSITEVEQELSDLLACETILLEQQHAWIMGAISDKLLEKSLLLRAAKQLQEAMPGLFIGISEPCTSLQKMPDAYQEAYAACMQLEGTDGRHYGFYQAEQKAIPNQRLVEQITSHIEAGNATEAVLFFKKNNKVLSDGEREDLYIQVKQLLTKYDTPLPKGSFTTLKTEEAWQRFIHLCCVQMGEYLGSRQTIMRVKAYVQEHFRDPLTLEEVAGVVQLSPNYLSNLFKQEVGETFIDYVTHVRLEKAKELLKDNAYTLKEISFMIGYKDPNYFSRVFKKHCDLSPTQYQRQICK</sequence>
<evidence type="ECO:0000259" key="6">
    <source>
        <dbReference type="PROSITE" id="PS50110"/>
    </source>
</evidence>
<dbReference type="PANTHER" id="PTHR43280:SF10">
    <property type="entry name" value="REGULATORY PROTEIN POCR"/>
    <property type="match status" value="1"/>
</dbReference>
<dbReference type="InterPro" id="IPR018060">
    <property type="entry name" value="HTH_AraC"/>
</dbReference>
<evidence type="ECO:0000256" key="4">
    <source>
        <dbReference type="PROSITE-ProRule" id="PRU00169"/>
    </source>
</evidence>
<keyword evidence="4" id="KW-0597">Phosphoprotein</keyword>
<dbReference type="InterPro" id="IPR020449">
    <property type="entry name" value="Tscrpt_reg_AraC-type_HTH"/>
</dbReference>
<dbReference type="EMBL" id="BBXV01000010">
    <property type="protein sequence ID" value="GAQ16760.1"/>
    <property type="molecule type" value="Genomic_DNA"/>
</dbReference>
<evidence type="ECO:0000313" key="7">
    <source>
        <dbReference type="EMBL" id="GAQ16760.1"/>
    </source>
</evidence>
<feature type="domain" description="HTH araC/xylS-type" evidence="5">
    <location>
        <begin position="368"/>
        <end position="466"/>
    </location>
</feature>
<dbReference type="InterPro" id="IPR011006">
    <property type="entry name" value="CheY-like_superfamily"/>
</dbReference>
<evidence type="ECO:0000259" key="5">
    <source>
        <dbReference type="PROSITE" id="PS01124"/>
    </source>
</evidence>
<evidence type="ECO:0000256" key="1">
    <source>
        <dbReference type="ARBA" id="ARBA00023015"/>
    </source>
</evidence>
<dbReference type="CDD" id="cd17536">
    <property type="entry name" value="REC_YesN-like"/>
    <property type="match status" value="1"/>
</dbReference>
<keyword evidence="1" id="KW-0805">Transcription regulation</keyword>
<dbReference type="SMART" id="SM00342">
    <property type="entry name" value="HTH_ARAC"/>
    <property type="match status" value="1"/>
</dbReference>
<dbReference type="PROSITE" id="PS01124">
    <property type="entry name" value="HTH_ARAC_FAMILY_2"/>
    <property type="match status" value="1"/>
</dbReference>
<dbReference type="OrthoDB" id="9794370at2"/>
<comment type="caution">
    <text evidence="7">The sequence shown here is derived from an EMBL/GenBank/DDBJ whole genome shotgun (WGS) entry which is preliminary data.</text>
</comment>
<dbReference type="SMART" id="SM00448">
    <property type="entry name" value="REC"/>
    <property type="match status" value="1"/>
</dbReference>
<dbReference type="AlphaFoldDB" id="A0A0U9H9F9"/>
<dbReference type="Gene3D" id="3.40.50.2300">
    <property type="match status" value="1"/>
</dbReference>
<organism evidence="7 8">
    <name type="scientific">Oceanobacillus picturae</name>
    <dbReference type="NCBI Taxonomy" id="171693"/>
    <lineage>
        <taxon>Bacteria</taxon>
        <taxon>Bacillati</taxon>
        <taxon>Bacillota</taxon>
        <taxon>Bacilli</taxon>
        <taxon>Bacillales</taxon>
        <taxon>Bacillaceae</taxon>
        <taxon>Oceanobacillus</taxon>
    </lineage>
</organism>
<evidence type="ECO:0000313" key="8">
    <source>
        <dbReference type="Proteomes" id="UP000052946"/>
    </source>
</evidence>
<dbReference type="InterPro" id="IPR009057">
    <property type="entry name" value="Homeodomain-like_sf"/>
</dbReference>
<reference evidence="7 8" key="2">
    <citation type="journal article" date="2016" name="Genome Announc.">
        <title>Draft Genome Sequence of Oceanobacillus picturae Heshi-B3, Isolated from Fermented Rice Bran in a Traditional Japanese Seafood Dish.</title>
        <authorList>
            <person name="Akuzawa S."/>
            <person name="Nagaoka J."/>
            <person name="Kanekatsu M."/>
            <person name="Kanesaki Y."/>
            <person name="Suzuki T."/>
        </authorList>
    </citation>
    <scope>NUCLEOTIDE SEQUENCE [LARGE SCALE GENOMIC DNA]</scope>
    <source>
        <strain evidence="7 8">Heshi-B3</strain>
    </source>
</reference>
<dbReference type="Pfam" id="PF12833">
    <property type="entry name" value="HTH_18"/>
    <property type="match status" value="1"/>
</dbReference>
<dbReference type="Gene3D" id="1.10.10.60">
    <property type="entry name" value="Homeodomain-like"/>
    <property type="match status" value="2"/>
</dbReference>
<dbReference type="Proteomes" id="UP000052946">
    <property type="component" value="Unassembled WGS sequence"/>
</dbReference>
<evidence type="ECO:0000256" key="2">
    <source>
        <dbReference type="ARBA" id="ARBA00023125"/>
    </source>
</evidence>
<dbReference type="PANTHER" id="PTHR43280">
    <property type="entry name" value="ARAC-FAMILY TRANSCRIPTIONAL REGULATOR"/>
    <property type="match status" value="1"/>
</dbReference>
<name>A0A0U9H9F9_9BACI</name>
<dbReference type="GO" id="GO:0043565">
    <property type="term" value="F:sequence-specific DNA binding"/>
    <property type="evidence" value="ECO:0007669"/>
    <property type="project" value="InterPro"/>
</dbReference>
<dbReference type="SUPFAM" id="SSF46689">
    <property type="entry name" value="Homeodomain-like"/>
    <property type="match status" value="2"/>
</dbReference>
<protein>
    <submittedName>
        <fullName evidence="7">HTH-type transcriptional regulator YesS</fullName>
    </submittedName>
</protein>
<dbReference type="PRINTS" id="PR00032">
    <property type="entry name" value="HTHARAC"/>
</dbReference>
<keyword evidence="3" id="KW-0804">Transcription</keyword>
<gene>
    <name evidence="7" type="ORF">OPHB3_0684</name>
</gene>
<accession>A0A0U9H9F9</accession>
<dbReference type="SUPFAM" id="SSF52172">
    <property type="entry name" value="CheY-like"/>
    <property type="match status" value="1"/>
</dbReference>
<dbReference type="GO" id="GO:0003700">
    <property type="term" value="F:DNA-binding transcription factor activity"/>
    <property type="evidence" value="ECO:0007669"/>
    <property type="project" value="InterPro"/>
</dbReference>
<dbReference type="GO" id="GO:0000160">
    <property type="term" value="P:phosphorelay signal transduction system"/>
    <property type="evidence" value="ECO:0007669"/>
    <property type="project" value="InterPro"/>
</dbReference>
<feature type="domain" description="Response regulatory" evidence="6">
    <location>
        <begin position="2"/>
        <end position="119"/>
    </location>
</feature>
<dbReference type="PROSITE" id="PS50110">
    <property type="entry name" value="RESPONSE_REGULATORY"/>
    <property type="match status" value="1"/>
</dbReference>
<evidence type="ECO:0000256" key="3">
    <source>
        <dbReference type="ARBA" id="ARBA00023163"/>
    </source>
</evidence>
<dbReference type="InterPro" id="IPR001789">
    <property type="entry name" value="Sig_transdc_resp-reg_receiver"/>
</dbReference>